<evidence type="ECO:0000256" key="3">
    <source>
        <dbReference type="ARBA" id="ARBA00022650"/>
    </source>
</evidence>
<dbReference type="PROSITE" id="PS01223">
    <property type="entry name" value="PROA"/>
    <property type="match status" value="1"/>
</dbReference>
<evidence type="ECO:0000256" key="4">
    <source>
        <dbReference type="ARBA" id="ARBA00022857"/>
    </source>
</evidence>
<dbReference type="InterPro" id="IPR015590">
    <property type="entry name" value="Aldehyde_DH_dom"/>
</dbReference>
<evidence type="ECO:0000313" key="9">
    <source>
        <dbReference type="EMBL" id="CEZ19242.1"/>
    </source>
</evidence>
<dbReference type="PANTHER" id="PTHR11063">
    <property type="entry name" value="GLUTAMATE SEMIALDEHYDE DEHYDROGENASE"/>
    <property type="match status" value="1"/>
</dbReference>
<dbReference type="HOGENOM" id="CLU_030231_0_0_4"/>
<keyword evidence="4 7" id="KW-0521">NADP</keyword>
<keyword evidence="3 7" id="KW-0641">Proline biosynthesis</keyword>
<gene>
    <name evidence="7 9" type="primary">proA</name>
    <name evidence="9" type="ORF">BN1208_0348</name>
</gene>
<comment type="similarity">
    <text evidence="7">Belongs to the gamma-glutamyl phosphate reductase family.</text>
</comment>
<keyword evidence="7" id="KW-0963">Cytoplasm</keyword>
<dbReference type="NCBIfam" id="TIGR00407">
    <property type="entry name" value="proA"/>
    <property type="match status" value="1"/>
</dbReference>
<dbReference type="RefSeq" id="WP_046487261.1">
    <property type="nucleotide sequence ID" value="NZ_LN827929.1"/>
</dbReference>
<evidence type="ECO:0000256" key="1">
    <source>
        <dbReference type="ARBA" id="ARBA00004985"/>
    </source>
</evidence>
<dbReference type="GO" id="GO:0004350">
    <property type="term" value="F:glutamate-5-semialdehyde dehydrogenase activity"/>
    <property type="evidence" value="ECO:0007669"/>
    <property type="project" value="UniProtKB-UniRule"/>
</dbReference>
<dbReference type="InterPro" id="IPR012134">
    <property type="entry name" value="Glu-5-SA_DH"/>
</dbReference>
<proteinExistence type="inferred from homology"/>
<evidence type="ECO:0000313" key="10">
    <source>
        <dbReference type="Proteomes" id="UP000064007"/>
    </source>
</evidence>
<dbReference type="Gene3D" id="3.40.605.10">
    <property type="entry name" value="Aldehyde Dehydrogenase, Chain A, domain 1"/>
    <property type="match status" value="1"/>
</dbReference>
<evidence type="ECO:0000256" key="5">
    <source>
        <dbReference type="ARBA" id="ARBA00023002"/>
    </source>
</evidence>
<dbReference type="HAMAP" id="MF_00412">
    <property type="entry name" value="ProA"/>
    <property type="match status" value="1"/>
</dbReference>
<dbReference type="NCBIfam" id="NF001221">
    <property type="entry name" value="PRK00197.1"/>
    <property type="match status" value="1"/>
</dbReference>
<keyword evidence="10" id="KW-1185">Reference proteome</keyword>
<dbReference type="AlphaFoldDB" id="A0A0D6EUD5"/>
<evidence type="ECO:0000259" key="8">
    <source>
        <dbReference type="Pfam" id="PF00171"/>
    </source>
</evidence>
<evidence type="ECO:0000256" key="6">
    <source>
        <dbReference type="ARBA" id="ARBA00049024"/>
    </source>
</evidence>
<dbReference type="InterPro" id="IPR016162">
    <property type="entry name" value="Ald_DH_N"/>
</dbReference>
<comment type="catalytic activity">
    <reaction evidence="6 7">
        <text>L-glutamate 5-semialdehyde + phosphate + NADP(+) = L-glutamyl 5-phosphate + NADPH + H(+)</text>
        <dbReference type="Rhea" id="RHEA:19541"/>
        <dbReference type="ChEBI" id="CHEBI:15378"/>
        <dbReference type="ChEBI" id="CHEBI:43474"/>
        <dbReference type="ChEBI" id="CHEBI:57783"/>
        <dbReference type="ChEBI" id="CHEBI:58066"/>
        <dbReference type="ChEBI" id="CHEBI:58274"/>
        <dbReference type="ChEBI" id="CHEBI:58349"/>
        <dbReference type="EC" id="1.2.1.41"/>
    </reaction>
</comment>
<dbReference type="OrthoDB" id="9809970at2"/>
<sequence length="419" mass="46048">MTNTNQYLKNIGLEAKKASHLMAKVSTQQKNDALTFLIELLNSKAATILKANEKDVKAAKKNKLDRASIDRLIISSKTIDAMINGIQEIVDLRDPIGEIMHLNARPSGIQVGQMRVALGVIGMIYESRPNVTIDAASLSIKSGNAIILRGGSESIHSNIALSGLIHEALKKSGLSIKAVQVIDSTDRSIVKGMIKLNDYIDVIIPRGGKSLTKMISDEATVPVIKHLDGNCHVFVDKDADLNKTLKIIENSKTQRLGTCNTTESLLISKHIARDFLPKIVKMLHQHKVEVRGCKETLKHVKGIKKASENDFYTEYLDAIISCKIVIDIDEAIHHINQYSSHHTDAIVTENYERAMQFLKEVDSSSVMVNASTRFADGFEYGLGAEIGISTNKLHVRGPVGLEGLTSLKYIVLGNGHTRK</sequence>
<evidence type="ECO:0000256" key="7">
    <source>
        <dbReference type="HAMAP-Rule" id="MF_00412"/>
    </source>
</evidence>
<comment type="function">
    <text evidence="7">Catalyzes the NADPH-dependent reduction of L-glutamate 5-phosphate into L-glutamate 5-semialdehyde and phosphate. The product spontaneously undergoes cyclization to form 1-pyrroline-5-carboxylate.</text>
</comment>
<dbReference type="CDD" id="cd07079">
    <property type="entry name" value="ALDH_F18-19_ProA-GPR"/>
    <property type="match status" value="1"/>
</dbReference>
<dbReference type="SUPFAM" id="SSF53720">
    <property type="entry name" value="ALDH-like"/>
    <property type="match status" value="1"/>
</dbReference>
<accession>A0A0D6EUD5</accession>
<dbReference type="PIRSF" id="PIRSF000151">
    <property type="entry name" value="GPR"/>
    <property type="match status" value="1"/>
</dbReference>
<dbReference type="InterPro" id="IPR016161">
    <property type="entry name" value="Ald_DH/histidinol_DH"/>
</dbReference>
<comment type="pathway">
    <text evidence="1 7">Amino-acid biosynthesis; L-proline biosynthesis; L-glutamate 5-semialdehyde from L-glutamate: step 2/2.</text>
</comment>
<keyword evidence="5 7" id="KW-0560">Oxidoreductase</keyword>
<protein>
    <recommendedName>
        <fullName evidence="7">Gamma-glutamyl phosphate reductase</fullName>
        <shortName evidence="7">GPR</shortName>
        <ecNumber evidence="7">1.2.1.41</ecNumber>
    </recommendedName>
    <alternativeName>
        <fullName evidence="7">Glutamate-5-semialdehyde dehydrogenase</fullName>
    </alternativeName>
    <alternativeName>
        <fullName evidence="7">Glutamyl-gamma-semialdehyde dehydrogenase</fullName>
        <shortName evidence="7">GSA dehydrogenase</shortName>
    </alternativeName>
</protein>
<feature type="domain" description="Aldehyde dehydrogenase" evidence="8">
    <location>
        <begin position="14"/>
        <end position="289"/>
    </location>
</feature>
<dbReference type="GO" id="GO:0055129">
    <property type="term" value="P:L-proline biosynthetic process"/>
    <property type="evidence" value="ECO:0007669"/>
    <property type="project" value="UniProtKB-UniRule"/>
</dbReference>
<comment type="subcellular location">
    <subcellularLocation>
        <location evidence="7">Cytoplasm</location>
    </subcellularLocation>
</comment>
<dbReference type="KEGG" id="mbat:BN1208_0348"/>
<dbReference type="Gene3D" id="3.40.309.10">
    <property type="entry name" value="Aldehyde Dehydrogenase, Chain A, domain 2"/>
    <property type="match status" value="1"/>
</dbReference>
<dbReference type="EMBL" id="LN827929">
    <property type="protein sequence ID" value="CEZ19242.1"/>
    <property type="molecule type" value="Genomic_DNA"/>
</dbReference>
<dbReference type="Pfam" id="PF00171">
    <property type="entry name" value="Aldedh"/>
    <property type="match status" value="1"/>
</dbReference>
<dbReference type="InterPro" id="IPR020593">
    <property type="entry name" value="G-glutamylP_reductase_CS"/>
</dbReference>
<name>A0A0D6EUD5_9PROT</name>
<dbReference type="GO" id="GO:0050661">
    <property type="term" value="F:NADP binding"/>
    <property type="evidence" value="ECO:0007669"/>
    <property type="project" value="InterPro"/>
</dbReference>
<dbReference type="Proteomes" id="UP000064007">
    <property type="component" value="Chromosome 1"/>
</dbReference>
<keyword evidence="2 7" id="KW-0028">Amino-acid biosynthesis</keyword>
<reference evidence="10" key="1">
    <citation type="submission" date="2014-12" db="EMBL/GenBank/DDBJ databases">
        <authorList>
            <person name="Salcher M.M."/>
        </authorList>
    </citation>
    <scope>NUCLEOTIDE SEQUENCE [LARGE SCALE GENOMIC DNA]</scope>
    <source>
        <strain evidence="10">MMS-10A-171</strain>
    </source>
</reference>
<evidence type="ECO:0000256" key="2">
    <source>
        <dbReference type="ARBA" id="ARBA00022605"/>
    </source>
</evidence>
<dbReference type="EC" id="1.2.1.41" evidence="7"/>
<dbReference type="InterPro" id="IPR000965">
    <property type="entry name" value="GPR_dom"/>
</dbReference>
<dbReference type="FunFam" id="3.40.309.10:FF:000006">
    <property type="entry name" value="Gamma-glutamyl phosphate reductase"/>
    <property type="match status" value="1"/>
</dbReference>
<dbReference type="UniPathway" id="UPA00098">
    <property type="reaction ID" value="UER00360"/>
</dbReference>
<dbReference type="PANTHER" id="PTHR11063:SF8">
    <property type="entry name" value="DELTA-1-PYRROLINE-5-CARBOXYLATE SYNTHASE"/>
    <property type="match status" value="1"/>
</dbReference>
<dbReference type="GO" id="GO:0005737">
    <property type="term" value="C:cytoplasm"/>
    <property type="evidence" value="ECO:0007669"/>
    <property type="project" value="UniProtKB-SubCell"/>
</dbReference>
<dbReference type="STRING" id="1581557.BN1208_0348"/>
<dbReference type="InterPro" id="IPR016163">
    <property type="entry name" value="Ald_DH_C"/>
</dbReference>
<organism evidence="9 10">
    <name type="scientific">Candidatus Methylopumilus planktonicus</name>
    <dbReference type="NCBI Taxonomy" id="1581557"/>
    <lineage>
        <taxon>Bacteria</taxon>
        <taxon>Pseudomonadati</taxon>
        <taxon>Pseudomonadota</taxon>
        <taxon>Betaproteobacteria</taxon>
        <taxon>Nitrosomonadales</taxon>
        <taxon>Methylophilaceae</taxon>
        <taxon>Candidatus Methylopumilus</taxon>
    </lineage>
</organism>